<dbReference type="Pfam" id="PF18765">
    <property type="entry name" value="Polbeta"/>
    <property type="match status" value="1"/>
</dbReference>
<dbReference type="STRING" id="86166.TAGGR_112"/>
<keyword evidence="3" id="KW-1185">Reference proteome</keyword>
<evidence type="ECO:0000313" key="2">
    <source>
        <dbReference type="EMBL" id="GAQ93848.1"/>
    </source>
</evidence>
<accession>A0A0U9HL86</accession>
<dbReference type="SUPFAM" id="SSF81301">
    <property type="entry name" value="Nucleotidyltransferase"/>
    <property type="match status" value="1"/>
</dbReference>
<dbReference type="Gene3D" id="3.30.460.10">
    <property type="entry name" value="Beta Polymerase, domain 2"/>
    <property type="match status" value="1"/>
</dbReference>
<dbReference type="AlphaFoldDB" id="A0A0U9HL86"/>
<dbReference type="OrthoDB" id="1716545at2"/>
<dbReference type="RefSeq" id="WP_059175341.1">
    <property type="nucleotide sequence ID" value="NZ_BCNO01000001.1"/>
</dbReference>
<evidence type="ECO:0000259" key="1">
    <source>
        <dbReference type="Pfam" id="PF18765"/>
    </source>
</evidence>
<proteinExistence type="predicted"/>
<dbReference type="Proteomes" id="UP000054976">
    <property type="component" value="Unassembled WGS sequence"/>
</dbReference>
<evidence type="ECO:0000313" key="3">
    <source>
        <dbReference type="Proteomes" id="UP000054976"/>
    </source>
</evidence>
<dbReference type="NCBIfam" id="NF047752">
    <property type="entry name" value="MntA_antitoxin"/>
    <property type="match status" value="1"/>
</dbReference>
<dbReference type="GO" id="GO:0016740">
    <property type="term" value="F:transferase activity"/>
    <property type="evidence" value="ECO:0007669"/>
    <property type="project" value="UniProtKB-KW"/>
</dbReference>
<dbReference type="CDD" id="cd05403">
    <property type="entry name" value="NT_KNTase_like"/>
    <property type="match status" value="1"/>
</dbReference>
<name>A0A0U9HL86_9BACT</name>
<dbReference type="InterPro" id="IPR052930">
    <property type="entry name" value="TA_antitoxin_MntA"/>
</dbReference>
<feature type="domain" description="Polymerase beta nucleotidyltransferase" evidence="1">
    <location>
        <begin position="6"/>
        <end position="108"/>
    </location>
</feature>
<dbReference type="InterPro" id="IPR041633">
    <property type="entry name" value="Polbeta"/>
</dbReference>
<sequence>MQNIIEELKKALKDEKIPNLAAAYLFGSATTGKLRQDSDIDIAILPVPGISKDEVLILISHVEDIIAKKLSKSGIKKDISIINMVDRFTSILLLFSVVSQGILIYDSERFRPYRIEFQNMILREYYDFVPYYLSEMRKRYKHA</sequence>
<dbReference type="PANTHER" id="PTHR43852:SF3">
    <property type="entry name" value="NUCLEOTIDYLTRANSFERASE"/>
    <property type="match status" value="1"/>
</dbReference>
<keyword evidence="2" id="KW-0808">Transferase</keyword>
<comment type="caution">
    <text evidence="2">The sequence shown here is derived from an EMBL/GenBank/DDBJ whole genome shotgun (WGS) entry which is preliminary data.</text>
</comment>
<dbReference type="PANTHER" id="PTHR43852">
    <property type="entry name" value="NUCLEOTIDYLTRANSFERASE"/>
    <property type="match status" value="1"/>
</dbReference>
<dbReference type="EMBL" id="BCNO01000001">
    <property type="protein sequence ID" value="GAQ93848.1"/>
    <property type="molecule type" value="Genomic_DNA"/>
</dbReference>
<dbReference type="InterPro" id="IPR043519">
    <property type="entry name" value="NT_sf"/>
</dbReference>
<protein>
    <submittedName>
        <fullName evidence="2">Nucleotidyltransferase domain-containing protein</fullName>
    </submittedName>
</protein>
<reference evidence="3" key="1">
    <citation type="submission" date="2016-01" db="EMBL/GenBank/DDBJ databases">
        <title>Draft genome sequence of Thermodesulfovibrio aggregans strain TGE-P1.</title>
        <authorList>
            <person name="Sekiguchi Y."/>
            <person name="Ohashi A."/>
            <person name="Matsuura N."/>
            <person name="Tourlousse M.D."/>
        </authorList>
    </citation>
    <scope>NUCLEOTIDE SEQUENCE [LARGE SCALE GENOMIC DNA]</scope>
    <source>
        <strain evidence="3">TGE-P1</strain>
    </source>
</reference>
<organism evidence="2 3">
    <name type="scientific">Thermodesulfovibrio aggregans</name>
    <dbReference type="NCBI Taxonomy" id="86166"/>
    <lineage>
        <taxon>Bacteria</taxon>
        <taxon>Pseudomonadati</taxon>
        <taxon>Nitrospirota</taxon>
        <taxon>Thermodesulfovibrionia</taxon>
        <taxon>Thermodesulfovibrionales</taxon>
        <taxon>Thermodesulfovibrionaceae</taxon>
        <taxon>Thermodesulfovibrio</taxon>
    </lineage>
</organism>
<gene>
    <name evidence="2" type="ORF">TAGGR_112</name>
</gene>